<gene>
    <name evidence="8 12" type="primary">rnr</name>
    <name evidence="12" type="ORF">GPA21_01835</name>
</gene>
<dbReference type="InterPro" id="IPR011129">
    <property type="entry name" value="CSD"/>
</dbReference>
<dbReference type="SUPFAM" id="SSF50249">
    <property type="entry name" value="Nucleic acid-binding proteins"/>
    <property type="match status" value="4"/>
</dbReference>
<keyword evidence="9" id="KW-0175">Coiled coil</keyword>
<dbReference type="PANTHER" id="PTHR23355:SF9">
    <property type="entry name" value="DIS3-LIKE EXONUCLEASE 2"/>
    <property type="match status" value="1"/>
</dbReference>
<dbReference type="HAMAP" id="MF_01895">
    <property type="entry name" value="RNase_R"/>
    <property type="match status" value="1"/>
</dbReference>
<dbReference type="InterPro" id="IPR012340">
    <property type="entry name" value="NA-bd_OB-fold"/>
</dbReference>
<comment type="caution">
    <text evidence="12">The sequence shown here is derived from an EMBL/GenBank/DDBJ whole genome shotgun (WGS) entry which is preliminary data.</text>
</comment>
<reference evidence="12" key="1">
    <citation type="submission" date="2019-12" db="EMBL/GenBank/DDBJ databases">
        <title>Comparative genomics gives insights into the taxonomy of the Azoarcus-Aromatoleum group and reveals separate origins of nif in the plant-associated Azoarcus and non-plant-associated Aromatoleum sub-groups.</title>
        <authorList>
            <person name="Lafos M."/>
            <person name="Maluk M."/>
            <person name="Batista M."/>
            <person name="Junghare M."/>
            <person name="Carmona M."/>
            <person name="Faoro H."/>
            <person name="Cruz L.M."/>
            <person name="Battistoni F."/>
            <person name="De Souza E."/>
            <person name="Pedrosa F."/>
            <person name="Chen W.-M."/>
            <person name="Poole P.S."/>
            <person name="Dixon R.A."/>
            <person name="James E.K."/>
        </authorList>
    </citation>
    <scope>NUCLEOTIDE SEQUENCE</scope>
    <source>
        <strain evidence="12">NSC3</strain>
    </source>
</reference>
<dbReference type="PROSITE" id="PS01175">
    <property type="entry name" value="RIBONUCLEASE_II"/>
    <property type="match status" value="1"/>
</dbReference>
<keyword evidence="13" id="KW-1185">Reference proteome</keyword>
<comment type="similarity">
    <text evidence="8">Belongs to the RNR ribonuclease family. RNase R subfamily.</text>
</comment>
<evidence type="ECO:0000256" key="9">
    <source>
        <dbReference type="SAM" id="Coils"/>
    </source>
</evidence>
<dbReference type="CDD" id="cd04471">
    <property type="entry name" value="S1_RNase_R"/>
    <property type="match status" value="1"/>
</dbReference>
<evidence type="ECO:0000256" key="3">
    <source>
        <dbReference type="ARBA" id="ARBA00022490"/>
    </source>
</evidence>
<dbReference type="SMART" id="SM00955">
    <property type="entry name" value="RNB"/>
    <property type="match status" value="1"/>
</dbReference>
<dbReference type="EMBL" id="WTVM01000006">
    <property type="protein sequence ID" value="NMG01716.1"/>
    <property type="molecule type" value="Genomic_DNA"/>
</dbReference>
<dbReference type="InterPro" id="IPR001900">
    <property type="entry name" value="RNase_II/R"/>
</dbReference>
<keyword evidence="7 8" id="KW-0694">RNA-binding</keyword>
<dbReference type="InterPro" id="IPR004476">
    <property type="entry name" value="RNase_II/RNase_R"/>
</dbReference>
<dbReference type="EC" id="3.1.13.1" evidence="8"/>
<evidence type="ECO:0000256" key="4">
    <source>
        <dbReference type="ARBA" id="ARBA00022722"/>
    </source>
</evidence>
<evidence type="ECO:0000256" key="10">
    <source>
        <dbReference type="SAM" id="MobiDB-lite"/>
    </source>
</evidence>
<organism evidence="12 13">
    <name type="scientific">Azoarcus taiwanensis</name>
    <dbReference type="NCBI Taxonomy" id="666964"/>
    <lineage>
        <taxon>Bacteria</taxon>
        <taxon>Pseudomonadati</taxon>
        <taxon>Pseudomonadota</taxon>
        <taxon>Betaproteobacteria</taxon>
        <taxon>Rhodocyclales</taxon>
        <taxon>Zoogloeaceae</taxon>
        <taxon>Azoarcus</taxon>
    </lineage>
</organism>
<evidence type="ECO:0000256" key="7">
    <source>
        <dbReference type="ARBA" id="ARBA00022884"/>
    </source>
</evidence>
<dbReference type="GO" id="GO:0006402">
    <property type="term" value="P:mRNA catabolic process"/>
    <property type="evidence" value="ECO:0007669"/>
    <property type="project" value="TreeGrafter"/>
</dbReference>
<feature type="compositionally biased region" description="Basic residues" evidence="10">
    <location>
        <begin position="854"/>
        <end position="865"/>
    </location>
</feature>
<dbReference type="SMART" id="SM00316">
    <property type="entry name" value="S1"/>
    <property type="match status" value="2"/>
</dbReference>
<keyword evidence="5 8" id="KW-0378">Hydrolase</keyword>
<evidence type="ECO:0000256" key="1">
    <source>
        <dbReference type="ARBA" id="ARBA00001849"/>
    </source>
</evidence>
<dbReference type="InterPro" id="IPR040476">
    <property type="entry name" value="CSD2"/>
</dbReference>
<dbReference type="SMART" id="SM00357">
    <property type="entry name" value="CSP"/>
    <property type="match status" value="1"/>
</dbReference>
<feature type="domain" description="S1 motif" evidence="11">
    <location>
        <begin position="652"/>
        <end position="733"/>
    </location>
</feature>
<evidence type="ECO:0000313" key="12">
    <source>
        <dbReference type="EMBL" id="NMG01716.1"/>
    </source>
</evidence>
<comment type="function">
    <text evidence="8">3'-5' exoribonuclease that releases 5'-nucleoside monophosphates and is involved in maturation of structured RNAs.</text>
</comment>
<comment type="subcellular location">
    <subcellularLocation>
        <location evidence="2 8">Cytoplasm</location>
    </subcellularLocation>
</comment>
<evidence type="ECO:0000256" key="8">
    <source>
        <dbReference type="HAMAP-Rule" id="MF_01895"/>
    </source>
</evidence>
<dbReference type="Pfam" id="PF00773">
    <property type="entry name" value="RNB"/>
    <property type="match status" value="1"/>
</dbReference>
<dbReference type="Pfam" id="PF08206">
    <property type="entry name" value="OB_RNB"/>
    <property type="match status" value="1"/>
</dbReference>
<dbReference type="GO" id="GO:0005829">
    <property type="term" value="C:cytosol"/>
    <property type="evidence" value="ECO:0007669"/>
    <property type="project" value="UniProtKB-ARBA"/>
</dbReference>
<sequence length="865" mass="96525">MSMKREKTVKNPRAKPRERVSEVRRADPFFQRESAQYEQPLPSREYVTQVLTEQGVPLRLDRLCALLDVAEHEVDMFERRLRAMERDGQVVRNRRGAFILPDKADLIRGRVAGHADGFGFLVRDDGQPDVFLGPKEMREVLHGDRVLVRIAGVDRRGRPEGKIVEVLERANTRVVGRVLNEHGVLLVVPEDRRIAQDILIAPGGKRATEGQVVTVELVEQPNKFAQPIGRIVEVLGNYADSGMEIEIALRKHQLPFEFSVESRGQARKLPAKVRKKDYAGREDITDLPLVTIDGETAKDFDDAVYCERQGRGYRLLVAIADVSHYVEPGSPLDVDAQDRGNSVYFPRRVIPMLPEKLSNGLCSLVPEEERLCMVCDMSISTTGEIKAYRFYPAVMFSHARLTYTQVAAALYDKDEVQREAIGELLPHLENLDRLFRVLLKARAKRGAIDFETTETRMIFDDNGKIERIVPEVRNDAHRLIEECMLAANVCASEFLQAREQPALYRVHEGPTPEKLVKLREFLKEFGFGLAGGDDPSAKDYGKLLDQVRERPDAQLLQTVMLRSLRQAVYSPDNVGHFGLAYEAYTHFTSPIRRYPDLMVHRAIKAALTGGHVNAGDWDAIGLHCSQTERRADEATRDVVNWLKCYFMQDKVGEEFSGSVSAVVPFGLFVALDDIFIEGLVHISDLGTDYFRFDEMRHELAGERTGVRYRLSDRVRVQVVRVDLATTKIDFRLIESLPKALGNATPDADPAAGSGRSTPERGERRRKSPAEGQSRRGSPPTGKPASRRSAETTGGRGASKQGKAAAAEKQAAPVKAKRPAAKTDKAKAPIVGSKHKTPSKPSKPAKAGSGEKPKTKAKATKGKRRG</sequence>
<dbReference type="GO" id="GO:0008859">
    <property type="term" value="F:exoribonuclease II activity"/>
    <property type="evidence" value="ECO:0007669"/>
    <property type="project" value="UniProtKB-UniRule"/>
</dbReference>
<feature type="compositionally biased region" description="Low complexity" evidence="10">
    <location>
        <begin position="797"/>
        <end position="813"/>
    </location>
</feature>
<dbReference type="PANTHER" id="PTHR23355">
    <property type="entry name" value="RIBONUCLEASE"/>
    <property type="match status" value="1"/>
</dbReference>
<keyword evidence="4 8" id="KW-0540">Nuclease</keyword>
<comment type="catalytic activity">
    <reaction evidence="1 8">
        <text>Exonucleolytic cleavage in the 3'- to 5'-direction to yield nucleoside 5'-phosphates.</text>
        <dbReference type="EC" id="3.1.13.1"/>
    </reaction>
</comment>
<dbReference type="InterPro" id="IPR013223">
    <property type="entry name" value="RNase_B_OB_dom"/>
</dbReference>
<dbReference type="AlphaFoldDB" id="A0A972J7I7"/>
<protein>
    <recommendedName>
        <fullName evidence="8">Ribonuclease R</fullName>
        <shortName evidence="8">RNase R</shortName>
        <ecNumber evidence="8">3.1.13.1</ecNumber>
    </recommendedName>
</protein>
<keyword evidence="3 8" id="KW-0963">Cytoplasm</keyword>
<feature type="coiled-coil region" evidence="9">
    <location>
        <begin position="60"/>
        <end position="87"/>
    </location>
</feature>
<dbReference type="NCBIfam" id="TIGR00358">
    <property type="entry name" value="3_prime_RNase"/>
    <property type="match status" value="1"/>
</dbReference>
<dbReference type="InterPro" id="IPR022966">
    <property type="entry name" value="RNase_II/R_CS"/>
</dbReference>
<dbReference type="InterPro" id="IPR050180">
    <property type="entry name" value="RNR_Ribonuclease"/>
</dbReference>
<feature type="compositionally biased region" description="Low complexity" evidence="10">
    <location>
        <begin position="838"/>
        <end position="847"/>
    </location>
</feature>
<evidence type="ECO:0000256" key="6">
    <source>
        <dbReference type="ARBA" id="ARBA00022839"/>
    </source>
</evidence>
<evidence type="ECO:0000313" key="13">
    <source>
        <dbReference type="Proteomes" id="UP000599523"/>
    </source>
</evidence>
<dbReference type="Pfam" id="PF17876">
    <property type="entry name" value="CSD2"/>
    <property type="match status" value="1"/>
</dbReference>
<dbReference type="Proteomes" id="UP000599523">
    <property type="component" value="Unassembled WGS sequence"/>
</dbReference>
<dbReference type="PROSITE" id="PS50126">
    <property type="entry name" value="S1"/>
    <property type="match status" value="1"/>
</dbReference>
<dbReference type="NCBIfam" id="TIGR02063">
    <property type="entry name" value="RNase_R"/>
    <property type="match status" value="1"/>
</dbReference>
<proteinExistence type="inferred from homology"/>
<feature type="region of interest" description="Disordered" evidence="10">
    <location>
        <begin position="1"/>
        <end position="27"/>
    </location>
</feature>
<dbReference type="InterPro" id="IPR011805">
    <property type="entry name" value="RNase_R"/>
</dbReference>
<dbReference type="Gene3D" id="2.40.50.140">
    <property type="entry name" value="Nucleic acid-binding proteins"/>
    <property type="match status" value="2"/>
</dbReference>
<dbReference type="InterPro" id="IPR003029">
    <property type="entry name" value="S1_domain"/>
</dbReference>
<feature type="region of interest" description="Disordered" evidence="10">
    <location>
        <begin position="741"/>
        <end position="865"/>
    </location>
</feature>
<dbReference type="Pfam" id="PF00575">
    <property type="entry name" value="S1"/>
    <property type="match status" value="1"/>
</dbReference>
<evidence type="ECO:0000256" key="2">
    <source>
        <dbReference type="ARBA" id="ARBA00004496"/>
    </source>
</evidence>
<evidence type="ECO:0000256" key="5">
    <source>
        <dbReference type="ARBA" id="ARBA00022801"/>
    </source>
</evidence>
<name>A0A972J7I7_9RHOO</name>
<accession>A0A972J7I7</accession>
<keyword evidence="6 8" id="KW-0269">Exonuclease</keyword>
<dbReference type="GO" id="GO:0003723">
    <property type="term" value="F:RNA binding"/>
    <property type="evidence" value="ECO:0007669"/>
    <property type="project" value="UniProtKB-UniRule"/>
</dbReference>
<evidence type="ECO:0000259" key="11">
    <source>
        <dbReference type="PROSITE" id="PS50126"/>
    </source>
</evidence>